<evidence type="ECO:0000313" key="3">
    <source>
        <dbReference type="Proteomes" id="UP000518266"/>
    </source>
</evidence>
<evidence type="ECO:0000256" key="1">
    <source>
        <dbReference type="SAM" id="MobiDB-lite"/>
    </source>
</evidence>
<dbReference type="Proteomes" id="UP000518266">
    <property type="component" value="Unassembled WGS sequence"/>
</dbReference>
<dbReference type="AlphaFoldDB" id="A0A7J5XTF2"/>
<dbReference type="OrthoDB" id="8947436at2759"/>
<proteinExistence type="predicted"/>
<protein>
    <submittedName>
        <fullName evidence="2">Uncharacterized protein</fullName>
    </submittedName>
</protein>
<reference evidence="2 3" key="1">
    <citation type="submission" date="2020-03" db="EMBL/GenBank/DDBJ databases">
        <title>Dissostichus mawsoni Genome sequencing and assembly.</title>
        <authorList>
            <person name="Park H."/>
        </authorList>
    </citation>
    <scope>NUCLEOTIDE SEQUENCE [LARGE SCALE GENOMIC DNA]</scope>
    <source>
        <strain evidence="2">DM0001</strain>
        <tissue evidence="2">Muscle</tissue>
    </source>
</reference>
<feature type="region of interest" description="Disordered" evidence="1">
    <location>
        <begin position="121"/>
        <end position="140"/>
    </location>
</feature>
<organism evidence="2 3">
    <name type="scientific">Dissostichus mawsoni</name>
    <name type="common">Antarctic cod</name>
    <dbReference type="NCBI Taxonomy" id="36200"/>
    <lineage>
        <taxon>Eukaryota</taxon>
        <taxon>Metazoa</taxon>
        <taxon>Chordata</taxon>
        <taxon>Craniata</taxon>
        <taxon>Vertebrata</taxon>
        <taxon>Euteleostomi</taxon>
        <taxon>Actinopterygii</taxon>
        <taxon>Neopterygii</taxon>
        <taxon>Teleostei</taxon>
        <taxon>Neoteleostei</taxon>
        <taxon>Acanthomorphata</taxon>
        <taxon>Eupercaria</taxon>
        <taxon>Perciformes</taxon>
        <taxon>Notothenioidei</taxon>
        <taxon>Nototheniidae</taxon>
        <taxon>Dissostichus</taxon>
    </lineage>
</organism>
<gene>
    <name evidence="2" type="ORF">F7725_019113</name>
</gene>
<dbReference type="EMBL" id="JAAKFY010000021">
    <property type="protein sequence ID" value="KAF3840396.1"/>
    <property type="molecule type" value="Genomic_DNA"/>
</dbReference>
<name>A0A7J5XTF2_DISMA</name>
<evidence type="ECO:0000313" key="2">
    <source>
        <dbReference type="EMBL" id="KAF3840396.1"/>
    </source>
</evidence>
<accession>A0A7J5XTF2</accession>
<comment type="caution">
    <text evidence="2">The sequence shown here is derived from an EMBL/GenBank/DDBJ whole genome shotgun (WGS) entry which is preliminary data.</text>
</comment>
<keyword evidence="3" id="KW-1185">Reference proteome</keyword>
<sequence length="266" mass="27241">MAAGAGTGVGTMAAGHGTGAGTMAVWAGSGAGTMAAGHGTGTPNHGCVGWYWSTVPWLCGPALEHGTMAAGTATGVGTMAAGAGTMAAGAGTGTGTMATGAPAGILALRLLETFWRLRGPPEARRDPKKGLSHSGNKLQSQGLLATSRRTSFRVASLAALDETLIHLHPIYGLQAAYAVMLVTKAPELLPAVTDDTLKVAQEAGSPQEKTLWLERGATNKEGIWYSPDGRPVLPPEWIRSMLKEAHGPTHCDADDGDNVEHGTELE</sequence>